<dbReference type="AlphaFoldDB" id="A0A0A0KMN3"/>
<evidence type="ECO:0000313" key="3">
    <source>
        <dbReference type="Proteomes" id="UP000029981"/>
    </source>
</evidence>
<keyword evidence="3" id="KW-1185">Reference proteome</keyword>
<feature type="region of interest" description="Disordered" evidence="1">
    <location>
        <begin position="107"/>
        <end position="137"/>
    </location>
</feature>
<name>A0A0A0KMN3_CUCSA</name>
<feature type="compositionally biased region" description="Basic and acidic residues" evidence="1">
    <location>
        <begin position="128"/>
        <end position="137"/>
    </location>
</feature>
<reference evidence="2 3" key="3">
    <citation type="journal article" date="2010" name="BMC Genomics">
        <title>Transcriptome sequencing and comparative analysis of cucumber flowers with different sex types.</title>
        <authorList>
            <person name="Guo S."/>
            <person name="Zheng Y."/>
            <person name="Joung J.G."/>
            <person name="Liu S."/>
            <person name="Zhang Z."/>
            <person name="Crasta O.R."/>
            <person name="Sobral B.W."/>
            <person name="Xu Y."/>
            <person name="Huang S."/>
            <person name="Fei Z."/>
        </authorList>
    </citation>
    <scope>NUCLEOTIDE SEQUENCE [LARGE SCALE GENOMIC DNA]</scope>
    <source>
        <strain evidence="3">cv. 9930</strain>
    </source>
</reference>
<proteinExistence type="predicted"/>
<protein>
    <submittedName>
        <fullName evidence="2">Uncharacterized protein</fullName>
    </submittedName>
</protein>
<dbReference type="Proteomes" id="UP000029981">
    <property type="component" value="Chromosome 5"/>
</dbReference>
<dbReference type="EMBL" id="CM002926">
    <property type="protein sequence ID" value="KGN49667.1"/>
    <property type="molecule type" value="Genomic_DNA"/>
</dbReference>
<sequence length="137" mass="14911">MALLEVNAAGSSLQIVHQTAELGFVECGGPGEVSGYCPRKYHEWPQQPIQHLNHHILNQSHSSSSSLPSMESLFQEYMQRNDALLQSQAASIKNLELQMGQIANDISRQPKGTLPSNTEIPIQGGSSGKEKCQAVTL</sequence>
<evidence type="ECO:0000313" key="2">
    <source>
        <dbReference type="EMBL" id="KGN49667.1"/>
    </source>
</evidence>
<evidence type="ECO:0000256" key="1">
    <source>
        <dbReference type="SAM" id="MobiDB-lite"/>
    </source>
</evidence>
<reference evidence="2 3" key="4">
    <citation type="journal article" date="2011" name="BMC Genomics">
        <title>RNA-Seq improves annotation of protein-coding genes in the cucumber genome.</title>
        <authorList>
            <person name="Li Z."/>
            <person name="Zhang Z."/>
            <person name="Yan P."/>
            <person name="Huang S."/>
            <person name="Fei Z."/>
            <person name="Lin K."/>
        </authorList>
    </citation>
    <scope>NUCLEOTIDE SEQUENCE [LARGE SCALE GENOMIC DNA]</scope>
    <source>
        <strain evidence="3">cv. 9930</strain>
    </source>
</reference>
<reference evidence="2 3" key="2">
    <citation type="journal article" date="2009" name="PLoS ONE">
        <title>An integrated genetic and cytogenetic map of the cucumber genome.</title>
        <authorList>
            <person name="Ren Y."/>
            <person name="Zhang Z."/>
            <person name="Liu J."/>
            <person name="Staub J.E."/>
            <person name="Han Y."/>
            <person name="Cheng Z."/>
            <person name="Li X."/>
            <person name="Lu J."/>
            <person name="Miao H."/>
            <person name="Kang H."/>
            <person name="Xie B."/>
            <person name="Gu X."/>
            <person name="Wang X."/>
            <person name="Du Y."/>
            <person name="Jin W."/>
            <person name="Huang S."/>
        </authorList>
    </citation>
    <scope>NUCLEOTIDE SEQUENCE [LARGE SCALE GENOMIC DNA]</scope>
    <source>
        <strain evidence="3">cv. 9930</strain>
    </source>
</reference>
<gene>
    <name evidence="2" type="ORF">Csa_5G055570</name>
</gene>
<reference evidence="2 3" key="1">
    <citation type="journal article" date="2009" name="Nat. Genet.">
        <title>The genome of the cucumber, Cucumis sativus L.</title>
        <authorList>
            <person name="Huang S."/>
            <person name="Li R."/>
            <person name="Zhang Z."/>
            <person name="Li L."/>
            <person name="Gu X."/>
            <person name="Fan W."/>
            <person name="Lucas W.J."/>
            <person name="Wang X."/>
            <person name="Xie B."/>
            <person name="Ni P."/>
            <person name="Ren Y."/>
            <person name="Zhu H."/>
            <person name="Li J."/>
            <person name="Lin K."/>
            <person name="Jin W."/>
            <person name="Fei Z."/>
            <person name="Li G."/>
            <person name="Staub J."/>
            <person name="Kilian A."/>
            <person name="van der Vossen E.A."/>
            <person name="Wu Y."/>
            <person name="Guo J."/>
            <person name="He J."/>
            <person name="Jia Z."/>
            <person name="Ren Y."/>
            <person name="Tian G."/>
            <person name="Lu Y."/>
            <person name="Ruan J."/>
            <person name="Qian W."/>
            <person name="Wang M."/>
            <person name="Huang Q."/>
            <person name="Li B."/>
            <person name="Xuan Z."/>
            <person name="Cao J."/>
            <person name="Asan"/>
            <person name="Wu Z."/>
            <person name="Zhang J."/>
            <person name="Cai Q."/>
            <person name="Bai Y."/>
            <person name="Zhao B."/>
            <person name="Han Y."/>
            <person name="Li Y."/>
            <person name="Li X."/>
            <person name="Wang S."/>
            <person name="Shi Q."/>
            <person name="Liu S."/>
            <person name="Cho W.K."/>
            <person name="Kim J.Y."/>
            <person name="Xu Y."/>
            <person name="Heller-Uszynska K."/>
            <person name="Miao H."/>
            <person name="Cheng Z."/>
            <person name="Zhang S."/>
            <person name="Wu J."/>
            <person name="Yang Y."/>
            <person name="Kang H."/>
            <person name="Li M."/>
            <person name="Liang H."/>
            <person name="Ren X."/>
            <person name="Shi Z."/>
            <person name="Wen M."/>
            <person name="Jian M."/>
            <person name="Yang H."/>
            <person name="Zhang G."/>
            <person name="Yang Z."/>
            <person name="Chen R."/>
            <person name="Liu S."/>
            <person name="Li J."/>
            <person name="Ma L."/>
            <person name="Liu H."/>
            <person name="Zhou Y."/>
            <person name="Zhao J."/>
            <person name="Fang X."/>
            <person name="Li G."/>
            <person name="Fang L."/>
            <person name="Li Y."/>
            <person name="Liu D."/>
            <person name="Zheng H."/>
            <person name="Zhang Y."/>
            <person name="Qin N."/>
            <person name="Li Z."/>
            <person name="Yang G."/>
            <person name="Yang S."/>
            <person name="Bolund L."/>
            <person name="Kristiansen K."/>
            <person name="Zheng H."/>
            <person name="Li S."/>
            <person name="Zhang X."/>
            <person name="Yang H."/>
            <person name="Wang J."/>
            <person name="Sun R."/>
            <person name="Zhang B."/>
            <person name="Jiang S."/>
            <person name="Wang J."/>
            <person name="Du Y."/>
            <person name="Li S."/>
        </authorList>
    </citation>
    <scope>NUCLEOTIDE SEQUENCE [LARGE SCALE GENOMIC DNA]</scope>
    <source>
        <strain evidence="3">cv. 9930</strain>
    </source>
</reference>
<organism evidence="2 3">
    <name type="scientific">Cucumis sativus</name>
    <name type="common">Cucumber</name>
    <dbReference type="NCBI Taxonomy" id="3659"/>
    <lineage>
        <taxon>Eukaryota</taxon>
        <taxon>Viridiplantae</taxon>
        <taxon>Streptophyta</taxon>
        <taxon>Embryophyta</taxon>
        <taxon>Tracheophyta</taxon>
        <taxon>Spermatophyta</taxon>
        <taxon>Magnoliopsida</taxon>
        <taxon>eudicotyledons</taxon>
        <taxon>Gunneridae</taxon>
        <taxon>Pentapetalae</taxon>
        <taxon>rosids</taxon>
        <taxon>fabids</taxon>
        <taxon>Cucurbitales</taxon>
        <taxon>Cucurbitaceae</taxon>
        <taxon>Benincaseae</taxon>
        <taxon>Cucumis</taxon>
    </lineage>
</organism>
<dbReference type="Gramene" id="KGN49667">
    <property type="protein sequence ID" value="KGN49667"/>
    <property type="gene ID" value="Csa_5G055570"/>
</dbReference>
<accession>A0A0A0KMN3</accession>